<reference evidence="1 2" key="1">
    <citation type="submission" date="2013-09" db="EMBL/GenBank/DDBJ databases">
        <title>Corchorus capsularis genome sequencing.</title>
        <authorList>
            <person name="Alam M."/>
            <person name="Haque M.S."/>
            <person name="Islam M.S."/>
            <person name="Emdad E.M."/>
            <person name="Islam M.M."/>
            <person name="Ahmed B."/>
            <person name="Halim A."/>
            <person name="Hossen Q.M.M."/>
            <person name="Hossain M.Z."/>
            <person name="Ahmed R."/>
            <person name="Khan M.M."/>
            <person name="Islam R."/>
            <person name="Rashid M.M."/>
            <person name="Khan S.A."/>
            <person name="Rahman M.S."/>
            <person name="Alam M."/>
        </authorList>
    </citation>
    <scope>NUCLEOTIDE SEQUENCE [LARGE SCALE GENOMIC DNA]</scope>
    <source>
        <strain evidence="2">cv. CVL-1</strain>
        <tissue evidence="1">Whole seedling</tissue>
    </source>
</reference>
<sequence>MAQRPISMQSRASTCPTMATGLLKRPRSACCTTLTTRLSAIICSTPRISPTGHARTIRLTDSAPTPYSAQRVAERYPLYSQAGSGRHRKMAINQRRAAHRIHHL</sequence>
<name>A0A1R3KUH9_COCAP</name>
<dbReference type="Gramene" id="OMP10698">
    <property type="protein sequence ID" value="OMP10698"/>
    <property type="gene ID" value="CCACVL1_00810"/>
</dbReference>
<evidence type="ECO:0000313" key="1">
    <source>
        <dbReference type="EMBL" id="OMP10698.1"/>
    </source>
</evidence>
<proteinExistence type="predicted"/>
<gene>
    <name evidence="1" type="ORF">CCACVL1_00810</name>
</gene>
<protein>
    <submittedName>
        <fullName evidence="1">Uncharacterized protein</fullName>
    </submittedName>
</protein>
<accession>A0A1R3KUH9</accession>
<evidence type="ECO:0000313" key="2">
    <source>
        <dbReference type="Proteomes" id="UP000188268"/>
    </source>
</evidence>
<keyword evidence="2" id="KW-1185">Reference proteome</keyword>
<dbReference type="EMBL" id="AWWV01002009">
    <property type="protein sequence ID" value="OMP10698.1"/>
    <property type="molecule type" value="Genomic_DNA"/>
</dbReference>
<dbReference type="AlphaFoldDB" id="A0A1R3KUH9"/>
<dbReference type="Proteomes" id="UP000188268">
    <property type="component" value="Unassembled WGS sequence"/>
</dbReference>
<comment type="caution">
    <text evidence="1">The sequence shown here is derived from an EMBL/GenBank/DDBJ whole genome shotgun (WGS) entry which is preliminary data.</text>
</comment>
<organism evidence="1 2">
    <name type="scientific">Corchorus capsularis</name>
    <name type="common">Jute</name>
    <dbReference type="NCBI Taxonomy" id="210143"/>
    <lineage>
        <taxon>Eukaryota</taxon>
        <taxon>Viridiplantae</taxon>
        <taxon>Streptophyta</taxon>
        <taxon>Embryophyta</taxon>
        <taxon>Tracheophyta</taxon>
        <taxon>Spermatophyta</taxon>
        <taxon>Magnoliopsida</taxon>
        <taxon>eudicotyledons</taxon>
        <taxon>Gunneridae</taxon>
        <taxon>Pentapetalae</taxon>
        <taxon>rosids</taxon>
        <taxon>malvids</taxon>
        <taxon>Malvales</taxon>
        <taxon>Malvaceae</taxon>
        <taxon>Grewioideae</taxon>
        <taxon>Apeibeae</taxon>
        <taxon>Corchorus</taxon>
    </lineage>
</organism>